<gene>
    <name evidence="1" type="ORF">MAM1_0118d05783</name>
</gene>
<reference evidence="1" key="1">
    <citation type="submission" date="2014-09" db="EMBL/GenBank/DDBJ databases">
        <title>Draft genome sequence of an oleaginous Mucoromycotina fungus Mucor ambiguus NBRC6742.</title>
        <authorList>
            <person name="Takeda I."/>
            <person name="Yamane N."/>
            <person name="Morita T."/>
            <person name="Tamano K."/>
            <person name="Machida M."/>
            <person name="Baker S."/>
            <person name="Koike H."/>
        </authorList>
    </citation>
    <scope>NUCLEOTIDE SEQUENCE</scope>
    <source>
        <strain evidence="1">NBRC 6742</strain>
    </source>
</reference>
<protein>
    <submittedName>
        <fullName evidence="1">Uncharacterized protein</fullName>
    </submittedName>
</protein>
<dbReference type="AlphaFoldDB" id="A0A0C9MW22"/>
<keyword evidence="2" id="KW-1185">Reference proteome</keyword>
<name>A0A0C9MW22_9FUNG</name>
<dbReference type="EMBL" id="DF836407">
    <property type="protein sequence ID" value="GAN06303.1"/>
    <property type="molecule type" value="Genomic_DNA"/>
</dbReference>
<dbReference type="Proteomes" id="UP000053815">
    <property type="component" value="Unassembled WGS sequence"/>
</dbReference>
<accession>A0A0C9MW22</accession>
<organism evidence="1">
    <name type="scientific">Mucor ambiguus</name>
    <dbReference type="NCBI Taxonomy" id="91626"/>
    <lineage>
        <taxon>Eukaryota</taxon>
        <taxon>Fungi</taxon>
        <taxon>Fungi incertae sedis</taxon>
        <taxon>Mucoromycota</taxon>
        <taxon>Mucoromycotina</taxon>
        <taxon>Mucoromycetes</taxon>
        <taxon>Mucorales</taxon>
        <taxon>Mucorineae</taxon>
        <taxon>Mucoraceae</taxon>
        <taxon>Mucor</taxon>
    </lineage>
</organism>
<proteinExistence type="predicted"/>
<sequence length="68" mass="7577">MMMEAINAFELNIKYVVRLGIFDRLGLPLRLADSIGLQITTKKTTENNNDIIKKMGSSLSVEAYSNNA</sequence>
<evidence type="ECO:0000313" key="2">
    <source>
        <dbReference type="Proteomes" id="UP000053815"/>
    </source>
</evidence>
<evidence type="ECO:0000313" key="1">
    <source>
        <dbReference type="EMBL" id="GAN06303.1"/>
    </source>
</evidence>